<feature type="domain" description="Sdz-33 F-box" evidence="1">
    <location>
        <begin position="221"/>
        <end position="276"/>
    </location>
</feature>
<accession>G0NTQ0</accession>
<evidence type="ECO:0000313" key="2">
    <source>
        <dbReference type="EMBL" id="EGT37298.1"/>
    </source>
</evidence>
<dbReference type="PANTHER" id="PTHR21503:SF8">
    <property type="entry name" value="F-BOX ASSOCIATED DOMAIN-CONTAINING PROTEIN-RELATED"/>
    <property type="match status" value="1"/>
</dbReference>
<dbReference type="PANTHER" id="PTHR21503">
    <property type="entry name" value="F-BOX-CONTAINING HYPOTHETICAL PROTEIN C.ELEGANS"/>
    <property type="match status" value="1"/>
</dbReference>
<dbReference type="HOGENOM" id="CLU_063118_0_0_1"/>
<organism evidence="3">
    <name type="scientific">Caenorhabditis brenneri</name>
    <name type="common">Nematode worm</name>
    <dbReference type="NCBI Taxonomy" id="135651"/>
    <lineage>
        <taxon>Eukaryota</taxon>
        <taxon>Metazoa</taxon>
        <taxon>Ecdysozoa</taxon>
        <taxon>Nematoda</taxon>
        <taxon>Chromadorea</taxon>
        <taxon>Rhabditida</taxon>
        <taxon>Rhabditina</taxon>
        <taxon>Rhabditomorpha</taxon>
        <taxon>Rhabditoidea</taxon>
        <taxon>Rhabditidae</taxon>
        <taxon>Peloderinae</taxon>
        <taxon>Caenorhabditis</taxon>
    </lineage>
</organism>
<name>G0NTQ0_CAEBE</name>
<dbReference type="InParanoid" id="G0NTQ0"/>
<protein>
    <recommendedName>
        <fullName evidence="1">Sdz-33 F-box domain-containing protein</fullName>
    </recommendedName>
</protein>
<sequence>MPKLASYKYYTGGQKYDSVEFLGKGQNEWKKLLPMVKTCDLIDFAFKSSEFRSFLRQNKTPLESLKWKFEQKSMGLRLEFPAFESVFIGYTPSNRSLQKGDDEPLDTSEIDFKIKNEDLEILQTRPVRSTSPFQVLKTITDVIMDIFIVKDTELSWDQPSTGGFLDLFVWDHSRHFKKIHFDSEDSEALKFLLEEVSTEILDIKTHNSTVQCSSPFESTILELHDYSDSFKMEENFLKMECKDVEMTVGRIASKELNALLKCWINGGLPNLEFLEVSLRVARGWRDYLFNEEEVFEGIQTVRSSRPLPPRPSYVLKSPRYIIPSIDYDWERNTFEIFRKSDNRKATVGMNPRTFGIAVWP</sequence>
<evidence type="ECO:0000313" key="3">
    <source>
        <dbReference type="Proteomes" id="UP000008068"/>
    </source>
</evidence>
<dbReference type="AlphaFoldDB" id="G0NTQ0"/>
<dbReference type="Proteomes" id="UP000008068">
    <property type="component" value="Unassembled WGS sequence"/>
</dbReference>
<dbReference type="InterPro" id="IPR012885">
    <property type="entry name" value="F-box_Sdz-33"/>
</dbReference>
<evidence type="ECO:0000259" key="1">
    <source>
        <dbReference type="Pfam" id="PF07735"/>
    </source>
</evidence>
<reference evidence="3" key="1">
    <citation type="submission" date="2011-07" db="EMBL/GenBank/DDBJ databases">
        <authorList>
            <consortium name="Caenorhabditis brenneri Sequencing and Analysis Consortium"/>
            <person name="Wilson R.K."/>
        </authorList>
    </citation>
    <scope>NUCLEOTIDE SEQUENCE [LARGE SCALE GENOMIC DNA]</scope>
    <source>
        <strain evidence="3">PB2801</strain>
    </source>
</reference>
<proteinExistence type="predicted"/>
<dbReference type="Pfam" id="PF07735">
    <property type="entry name" value="FBA_2"/>
    <property type="match status" value="1"/>
</dbReference>
<gene>
    <name evidence="2" type="ORF">CAEBREN_25904</name>
</gene>
<keyword evidence="3" id="KW-1185">Reference proteome</keyword>
<dbReference type="EMBL" id="GL379945">
    <property type="protein sequence ID" value="EGT37298.1"/>
    <property type="molecule type" value="Genomic_DNA"/>
</dbReference>
<dbReference type="FunCoup" id="G0NTQ0">
    <property type="interactions" value="418"/>
</dbReference>